<protein>
    <submittedName>
        <fullName evidence="4">Molecular chaperone (Small heat shock protein)</fullName>
    </submittedName>
</protein>
<keyword evidence="1 4" id="KW-0346">Stress response</keyword>
<dbReference type="CDD" id="cd06464">
    <property type="entry name" value="ACD_sHsps-like"/>
    <property type="match status" value="1"/>
</dbReference>
<dbReference type="InterPro" id="IPR002068">
    <property type="entry name" value="A-crystallin/Hsp20_dom"/>
</dbReference>
<dbReference type="PROSITE" id="PS01031">
    <property type="entry name" value="SHSP"/>
    <property type="match status" value="1"/>
</dbReference>
<dbReference type="InterPro" id="IPR044587">
    <property type="entry name" value="HSP21-like"/>
</dbReference>
<gene>
    <name evidence="4" type="ORF">MNB_SV-10-1215</name>
</gene>
<dbReference type="SUPFAM" id="SSF49764">
    <property type="entry name" value="HSP20-like chaperones"/>
    <property type="match status" value="1"/>
</dbReference>
<dbReference type="EMBL" id="FPHL01000020">
    <property type="protein sequence ID" value="SFV59662.1"/>
    <property type="molecule type" value="Genomic_DNA"/>
</dbReference>
<organism evidence="4">
    <name type="scientific">hydrothermal vent metagenome</name>
    <dbReference type="NCBI Taxonomy" id="652676"/>
    <lineage>
        <taxon>unclassified sequences</taxon>
        <taxon>metagenomes</taxon>
        <taxon>ecological metagenomes</taxon>
    </lineage>
</organism>
<dbReference type="PANTHER" id="PTHR46733">
    <property type="entry name" value="26.5 KDA HEAT SHOCK PROTEIN, MITOCHONDRIAL"/>
    <property type="match status" value="1"/>
</dbReference>
<feature type="compositionally biased region" description="Basic and acidic residues" evidence="2">
    <location>
        <begin position="193"/>
        <end position="245"/>
    </location>
</feature>
<feature type="compositionally biased region" description="Polar residues" evidence="2">
    <location>
        <begin position="129"/>
        <end position="145"/>
    </location>
</feature>
<dbReference type="AlphaFoldDB" id="A0A1W1C1S7"/>
<dbReference type="Gene3D" id="2.60.40.790">
    <property type="match status" value="1"/>
</dbReference>
<sequence length="245" mass="27208">MLSKKLSLLLLPLAATFSLHAADPFNDPFFNDPFGDDIFKEMTQMQHQMDKMFERMQHRMNQRSSGLISPLGTYKMAVQNQLVDKGDHYELLTNIPQSKENHIDIETANGMMNITAKIVQEKEVKSKYGSSQSRSVRMYQQSTSLPADADESAITTSYKDGKLVVRIAKKKGAAAKTVQPLSVPATPSSAATPKKEAEKIVVPKDLNKVPQKEEKKQESPNTDTKKEAAVPTAKKDSVTTENPKV</sequence>
<feature type="domain" description="SHSP" evidence="3">
    <location>
        <begin position="69"/>
        <end position="186"/>
    </location>
</feature>
<evidence type="ECO:0000256" key="1">
    <source>
        <dbReference type="ARBA" id="ARBA00023016"/>
    </source>
</evidence>
<name>A0A1W1C1S7_9ZZZZ</name>
<accession>A0A1W1C1S7</accession>
<dbReference type="InterPro" id="IPR008978">
    <property type="entry name" value="HSP20-like_chaperone"/>
</dbReference>
<evidence type="ECO:0000313" key="4">
    <source>
        <dbReference type="EMBL" id="SFV59662.1"/>
    </source>
</evidence>
<reference evidence="4" key="1">
    <citation type="submission" date="2016-10" db="EMBL/GenBank/DDBJ databases">
        <authorList>
            <person name="de Groot N.N."/>
        </authorList>
    </citation>
    <scope>NUCLEOTIDE SEQUENCE</scope>
</reference>
<dbReference type="PANTHER" id="PTHR46733:SF4">
    <property type="entry name" value="HEAT SHOCK PROTEIN 21, CHLOROPLASTIC"/>
    <property type="match status" value="1"/>
</dbReference>
<dbReference type="Pfam" id="PF00011">
    <property type="entry name" value="HSP20"/>
    <property type="match status" value="1"/>
</dbReference>
<evidence type="ECO:0000259" key="3">
    <source>
        <dbReference type="PROSITE" id="PS01031"/>
    </source>
</evidence>
<feature type="region of interest" description="Disordered" evidence="2">
    <location>
        <begin position="175"/>
        <end position="245"/>
    </location>
</feature>
<evidence type="ECO:0000256" key="2">
    <source>
        <dbReference type="SAM" id="MobiDB-lite"/>
    </source>
</evidence>
<dbReference type="GO" id="GO:0009408">
    <property type="term" value="P:response to heat"/>
    <property type="evidence" value="ECO:0007669"/>
    <property type="project" value="InterPro"/>
</dbReference>
<proteinExistence type="predicted"/>
<feature type="region of interest" description="Disordered" evidence="2">
    <location>
        <begin position="129"/>
        <end position="149"/>
    </location>
</feature>